<proteinExistence type="predicted"/>
<name>A0A268F8T7_NIACI</name>
<dbReference type="PANTHER" id="PTHR35792">
    <property type="entry name" value="GENERAL STRESS PROTEIN"/>
    <property type="match status" value="1"/>
</dbReference>
<dbReference type="PANTHER" id="PTHR35792:SF1">
    <property type="entry name" value="SLL0268 PROTEIN"/>
    <property type="match status" value="1"/>
</dbReference>
<dbReference type="InterPro" id="IPR052928">
    <property type="entry name" value="Desiccation-related_membrane"/>
</dbReference>
<comment type="caution">
    <text evidence="1">The sequence shown here is derived from an EMBL/GenBank/DDBJ whole genome shotgun (WGS) entry which is preliminary data.</text>
</comment>
<organism evidence="1 2">
    <name type="scientific">Niallia circulans</name>
    <name type="common">Bacillus circulans</name>
    <dbReference type="NCBI Taxonomy" id="1397"/>
    <lineage>
        <taxon>Bacteria</taxon>
        <taxon>Bacillati</taxon>
        <taxon>Bacillota</taxon>
        <taxon>Bacilli</taxon>
        <taxon>Bacillales</taxon>
        <taxon>Bacillaceae</taxon>
        <taxon>Niallia</taxon>
    </lineage>
</organism>
<evidence type="ECO:0000313" key="1">
    <source>
        <dbReference type="EMBL" id="PAD81797.1"/>
    </source>
</evidence>
<dbReference type="InterPro" id="IPR024623">
    <property type="entry name" value="YtxH"/>
</dbReference>
<sequence>MKREQEIIHANESSSSKDFLLGALVGGVVGAATALFLAPKPGRELLHDLNGQAGILKEKGIELTDTVKEKGSEFISIAKDKTDQLSNAVTKTSAEIMDKVKKTKGQENMSARFDELKEEASDLSSSLKNAEFDEIQQKLEETKRAFDETESKYNH</sequence>
<dbReference type="Proteomes" id="UP000216961">
    <property type="component" value="Unassembled WGS sequence"/>
</dbReference>
<protein>
    <submittedName>
        <fullName evidence="1">Uncharacterized protein</fullName>
    </submittedName>
</protein>
<dbReference type="KEGG" id="bcir:C2I06_11750"/>
<dbReference type="EMBL" id="NPBQ01000108">
    <property type="protein sequence ID" value="PAD81797.1"/>
    <property type="molecule type" value="Genomic_DNA"/>
</dbReference>
<dbReference type="RefSeq" id="WP_095332435.1">
    <property type="nucleotide sequence ID" value="NZ_CP026031.1"/>
</dbReference>
<gene>
    <name evidence="1" type="ORF">CHH57_18095</name>
</gene>
<accession>A0A268F8T7</accession>
<evidence type="ECO:0000313" key="2">
    <source>
        <dbReference type="Proteomes" id="UP000216961"/>
    </source>
</evidence>
<dbReference type="AlphaFoldDB" id="A0A268F8T7"/>
<dbReference type="Pfam" id="PF12732">
    <property type="entry name" value="YtxH"/>
    <property type="match status" value="1"/>
</dbReference>
<reference evidence="1 2" key="1">
    <citation type="submission" date="2017-07" db="EMBL/GenBank/DDBJ databases">
        <title>Isolation and whole genome analysis of endospore-forming bacteria from heroin.</title>
        <authorList>
            <person name="Kalinowski J."/>
            <person name="Ahrens B."/>
            <person name="Al-Dilaimi A."/>
            <person name="Winkler A."/>
            <person name="Wibberg D."/>
            <person name="Schleenbecker U."/>
            <person name="Ruckert C."/>
            <person name="Wolfel R."/>
            <person name="Grass G."/>
        </authorList>
    </citation>
    <scope>NUCLEOTIDE SEQUENCE [LARGE SCALE GENOMIC DNA]</scope>
    <source>
        <strain evidence="1 2">7521-2</strain>
    </source>
</reference>